<dbReference type="PANTHER" id="PTHR32347:SF29">
    <property type="entry name" value="UPF0194 MEMBRANE PROTEIN YBHG"/>
    <property type="match status" value="1"/>
</dbReference>
<dbReference type="PANTHER" id="PTHR32347">
    <property type="entry name" value="EFFLUX SYSTEM COMPONENT YKNX-RELATED"/>
    <property type="match status" value="1"/>
</dbReference>
<protein>
    <submittedName>
        <fullName evidence="6">Macrolide export protein MacA</fullName>
    </submittedName>
</protein>
<dbReference type="Gene3D" id="2.40.420.20">
    <property type="match status" value="1"/>
</dbReference>
<accession>A0A517M4D9</accession>
<dbReference type="InterPro" id="IPR006143">
    <property type="entry name" value="RND_pump_MFP"/>
</dbReference>
<dbReference type="KEGG" id="ruv:EC9_39420"/>
<dbReference type="AlphaFoldDB" id="A0A517M4D9"/>
<dbReference type="Gene3D" id="1.10.287.470">
    <property type="entry name" value="Helix hairpin bin"/>
    <property type="match status" value="1"/>
</dbReference>
<evidence type="ECO:0000256" key="1">
    <source>
        <dbReference type="ARBA" id="ARBA00004196"/>
    </source>
</evidence>
<proteinExistence type="inferred from homology"/>
<dbReference type="Pfam" id="PF25989">
    <property type="entry name" value="YknX_C"/>
    <property type="match status" value="1"/>
</dbReference>
<organism evidence="6 7">
    <name type="scientific">Rosistilla ulvae</name>
    <dbReference type="NCBI Taxonomy" id="1930277"/>
    <lineage>
        <taxon>Bacteria</taxon>
        <taxon>Pseudomonadati</taxon>
        <taxon>Planctomycetota</taxon>
        <taxon>Planctomycetia</taxon>
        <taxon>Pirellulales</taxon>
        <taxon>Pirellulaceae</taxon>
        <taxon>Rosistilla</taxon>
    </lineage>
</organism>
<evidence type="ECO:0000256" key="2">
    <source>
        <dbReference type="ARBA" id="ARBA00009477"/>
    </source>
</evidence>
<gene>
    <name evidence="6" type="primary">macA_3</name>
    <name evidence="6" type="ORF">EC9_39420</name>
</gene>
<dbReference type="Proteomes" id="UP000319557">
    <property type="component" value="Chromosome"/>
</dbReference>
<name>A0A517M4D9_9BACT</name>
<dbReference type="GO" id="GO:0016020">
    <property type="term" value="C:membrane"/>
    <property type="evidence" value="ECO:0007669"/>
    <property type="project" value="InterPro"/>
</dbReference>
<feature type="coiled-coil region" evidence="4">
    <location>
        <begin position="115"/>
        <end position="142"/>
    </location>
</feature>
<dbReference type="OrthoDB" id="9791520at2"/>
<evidence type="ECO:0000256" key="4">
    <source>
        <dbReference type="SAM" id="Coils"/>
    </source>
</evidence>
<comment type="subcellular location">
    <subcellularLocation>
        <location evidence="1">Cell envelope</location>
    </subcellularLocation>
</comment>
<evidence type="ECO:0000313" key="7">
    <source>
        <dbReference type="Proteomes" id="UP000319557"/>
    </source>
</evidence>
<evidence type="ECO:0000259" key="5">
    <source>
        <dbReference type="Pfam" id="PF25989"/>
    </source>
</evidence>
<dbReference type="NCBIfam" id="TIGR01730">
    <property type="entry name" value="RND_mfp"/>
    <property type="match status" value="1"/>
</dbReference>
<keyword evidence="7" id="KW-1185">Reference proteome</keyword>
<dbReference type="EMBL" id="CP036261">
    <property type="protein sequence ID" value="QDS89742.1"/>
    <property type="molecule type" value="Genomic_DNA"/>
</dbReference>
<dbReference type="GO" id="GO:0030313">
    <property type="term" value="C:cell envelope"/>
    <property type="evidence" value="ECO:0007669"/>
    <property type="project" value="UniProtKB-SubCell"/>
</dbReference>
<feature type="domain" description="YknX-like C-terminal permuted SH3-like" evidence="5">
    <location>
        <begin position="329"/>
        <end position="396"/>
    </location>
</feature>
<dbReference type="InterPro" id="IPR058637">
    <property type="entry name" value="YknX-like_C"/>
</dbReference>
<dbReference type="Gene3D" id="2.40.50.100">
    <property type="match status" value="1"/>
</dbReference>
<evidence type="ECO:0000313" key="6">
    <source>
        <dbReference type="EMBL" id="QDS89742.1"/>
    </source>
</evidence>
<dbReference type="RefSeq" id="WP_145347641.1">
    <property type="nucleotide sequence ID" value="NZ_CP036261.1"/>
</dbReference>
<dbReference type="InterPro" id="IPR050465">
    <property type="entry name" value="UPF0194_transport"/>
</dbReference>
<comment type="similarity">
    <text evidence="2">Belongs to the membrane fusion protein (MFP) (TC 8.A.1) family.</text>
</comment>
<sequence length="402" mass="43800">MKFSLKTFIWLTMFVALALASAFTLIPKPVAVEFATATVGPLRVTVQEDGKTRIREKYIVSAPVSGRISRIELDAGDHCDEKTLLAVILPSDPAILDSRARAEANARVLASEAALQRANSNAEQARINHELSQSKLERAETLLGSRAISEEQYDVVRAEQLAAAQAIKTASFDTEIARFELEMAEAAVDQFSDKQKESSAEPFEIYAPISGRVLRVFEESSTVVAVGTPLLELGDPHNLEIEIDVLSTDAVRIKPGAELMVEHWGGDTPLAGNVRVIEPGAFTKISSLGVEEQRVNIIADFNEPVERISALGDGYRIEARITIKELSKALQIPNSALFRHQRKWHVLSIVDGKANLQPVQIGLQSESETQIIDGLSPGDRVIVYPSDAITPGTAVKPVPRVP</sequence>
<dbReference type="GO" id="GO:0022857">
    <property type="term" value="F:transmembrane transporter activity"/>
    <property type="evidence" value="ECO:0007669"/>
    <property type="project" value="InterPro"/>
</dbReference>
<reference evidence="6 7" key="1">
    <citation type="submission" date="2019-02" db="EMBL/GenBank/DDBJ databases">
        <title>Deep-cultivation of Planctomycetes and their phenomic and genomic characterization uncovers novel biology.</title>
        <authorList>
            <person name="Wiegand S."/>
            <person name="Jogler M."/>
            <person name="Boedeker C."/>
            <person name="Pinto D."/>
            <person name="Vollmers J."/>
            <person name="Rivas-Marin E."/>
            <person name="Kohn T."/>
            <person name="Peeters S.H."/>
            <person name="Heuer A."/>
            <person name="Rast P."/>
            <person name="Oberbeckmann S."/>
            <person name="Bunk B."/>
            <person name="Jeske O."/>
            <person name="Meyerdierks A."/>
            <person name="Storesund J.E."/>
            <person name="Kallscheuer N."/>
            <person name="Luecker S."/>
            <person name="Lage O.M."/>
            <person name="Pohl T."/>
            <person name="Merkel B.J."/>
            <person name="Hornburger P."/>
            <person name="Mueller R.-W."/>
            <person name="Bruemmer F."/>
            <person name="Labrenz M."/>
            <person name="Spormann A.M."/>
            <person name="Op den Camp H."/>
            <person name="Overmann J."/>
            <person name="Amann R."/>
            <person name="Jetten M.S.M."/>
            <person name="Mascher T."/>
            <person name="Medema M.H."/>
            <person name="Devos D.P."/>
            <person name="Kaster A.-K."/>
            <person name="Ovreas L."/>
            <person name="Rohde M."/>
            <person name="Galperin M.Y."/>
            <person name="Jogler C."/>
        </authorList>
    </citation>
    <scope>NUCLEOTIDE SEQUENCE [LARGE SCALE GENOMIC DNA]</scope>
    <source>
        <strain evidence="6 7">EC9</strain>
    </source>
</reference>
<evidence type="ECO:0000256" key="3">
    <source>
        <dbReference type="ARBA" id="ARBA00023054"/>
    </source>
</evidence>
<keyword evidence="3 4" id="KW-0175">Coiled coil</keyword>
<dbReference type="Gene3D" id="2.40.30.170">
    <property type="match status" value="1"/>
</dbReference>